<gene>
    <name evidence="1" type="ORF">D5H75_26420</name>
</gene>
<dbReference type="EMBL" id="QZEY01000012">
    <property type="protein sequence ID" value="RJL26520.1"/>
    <property type="molecule type" value="Genomic_DNA"/>
</dbReference>
<dbReference type="InterPro" id="IPR014347">
    <property type="entry name" value="Tautomerase/MIF_sf"/>
</dbReference>
<accession>A0A3A4ALI4</accession>
<name>A0A3A4ALI4_9ACTN</name>
<dbReference type="Gene3D" id="3.30.429.10">
    <property type="entry name" value="Macrophage Migration Inhibitory Factor"/>
    <property type="match status" value="1"/>
</dbReference>
<sequence>MPQIIVEYSAALADVFDRRGFALAVHAQAPAMLGNDGYKTRFRPLDDVVIGDGAAENAMAHVEMGILSGRDAETRKRLSALVLDLLGEHLRPPAHLRVQLTVEIREMDRDTYGKRVT</sequence>
<dbReference type="InterPro" id="IPR004220">
    <property type="entry name" value="5-COMe_2-OHmuconate_Isoase"/>
</dbReference>
<dbReference type="PANTHER" id="PTHR37950:SF1">
    <property type="entry name" value="4-HYDROXYPHENYLACETATE CATABOLISM PROTEIN"/>
    <property type="match status" value="1"/>
</dbReference>
<dbReference type="PANTHER" id="PTHR37950">
    <property type="entry name" value="4-HYDROXYPHENYLACETATE CATABOLISM PROTEIN"/>
    <property type="match status" value="1"/>
</dbReference>
<organism evidence="1 2">
    <name type="scientific">Bailinhaonella thermotolerans</name>
    <dbReference type="NCBI Taxonomy" id="1070861"/>
    <lineage>
        <taxon>Bacteria</taxon>
        <taxon>Bacillati</taxon>
        <taxon>Actinomycetota</taxon>
        <taxon>Actinomycetes</taxon>
        <taxon>Streptosporangiales</taxon>
        <taxon>Streptosporangiaceae</taxon>
        <taxon>Bailinhaonella</taxon>
    </lineage>
</organism>
<dbReference type="RefSeq" id="WP_119929251.1">
    <property type="nucleotide sequence ID" value="NZ_QZEY01000012.1"/>
</dbReference>
<proteinExistence type="predicted"/>
<evidence type="ECO:0000313" key="2">
    <source>
        <dbReference type="Proteomes" id="UP000265768"/>
    </source>
</evidence>
<evidence type="ECO:0000313" key="1">
    <source>
        <dbReference type="EMBL" id="RJL26520.1"/>
    </source>
</evidence>
<keyword evidence="2" id="KW-1185">Reference proteome</keyword>
<dbReference type="SUPFAM" id="SSF55331">
    <property type="entry name" value="Tautomerase/MIF"/>
    <property type="match status" value="1"/>
</dbReference>
<dbReference type="Pfam" id="PF02962">
    <property type="entry name" value="CHMI"/>
    <property type="match status" value="1"/>
</dbReference>
<comment type="caution">
    <text evidence="1">The sequence shown here is derived from an EMBL/GenBank/DDBJ whole genome shotgun (WGS) entry which is preliminary data.</text>
</comment>
<keyword evidence="1" id="KW-0413">Isomerase</keyword>
<dbReference type="GO" id="GO:0008704">
    <property type="term" value="F:5-carboxymethyl-2-hydroxymuconate delta-isomerase activity"/>
    <property type="evidence" value="ECO:0007669"/>
    <property type="project" value="InterPro"/>
</dbReference>
<protein>
    <submittedName>
        <fullName evidence="1">Isomerase</fullName>
    </submittedName>
</protein>
<dbReference type="AlphaFoldDB" id="A0A3A4ALI4"/>
<dbReference type="OrthoDB" id="7203947at2"/>
<dbReference type="Proteomes" id="UP000265768">
    <property type="component" value="Unassembled WGS sequence"/>
</dbReference>
<reference evidence="1 2" key="1">
    <citation type="submission" date="2018-09" db="EMBL/GenBank/DDBJ databases">
        <title>YIM 75507 draft genome.</title>
        <authorList>
            <person name="Tang S."/>
            <person name="Feng Y."/>
        </authorList>
    </citation>
    <scope>NUCLEOTIDE SEQUENCE [LARGE SCALE GENOMIC DNA]</scope>
    <source>
        <strain evidence="1 2">YIM 75507</strain>
    </source>
</reference>